<dbReference type="InterPro" id="IPR003835">
    <property type="entry name" value="Glyco_trans_19"/>
</dbReference>
<dbReference type="EC" id="2.4.1.182" evidence="3 11"/>
<dbReference type="AlphaFoldDB" id="A0A8J7PYV2"/>
<dbReference type="UniPathway" id="UPA00973"/>
<evidence type="ECO:0000256" key="5">
    <source>
        <dbReference type="ARBA" id="ARBA00022516"/>
    </source>
</evidence>
<dbReference type="Pfam" id="PF02684">
    <property type="entry name" value="LpxB"/>
    <property type="match status" value="1"/>
</dbReference>
<proteinExistence type="inferred from homology"/>
<dbReference type="GO" id="GO:0016020">
    <property type="term" value="C:membrane"/>
    <property type="evidence" value="ECO:0007669"/>
    <property type="project" value="GOC"/>
</dbReference>
<evidence type="ECO:0000313" key="13">
    <source>
        <dbReference type="Proteomes" id="UP000664414"/>
    </source>
</evidence>
<evidence type="ECO:0000256" key="8">
    <source>
        <dbReference type="ARBA" id="ARBA00022679"/>
    </source>
</evidence>
<comment type="pathway">
    <text evidence="11">Bacterial outer membrane biogenesis; LPS lipid A biosynthesis.</text>
</comment>
<accession>A0A8J7PYV2</accession>
<evidence type="ECO:0000256" key="3">
    <source>
        <dbReference type="ARBA" id="ARBA00012687"/>
    </source>
</evidence>
<keyword evidence="6 11" id="KW-0441">Lipid A biosynthesis</keyword>
<comment type="catalytic activity">
    <reaction evidence="10 11">
        <text>a lipid X + a UDP-2-N,3-O-bis[(3R)-3-hydroxyacyl]-alpha-D-glucosamine = a lipid A disaccharide + UDP + H(+)</text>
        <dbReference type="Rhea" id="RHEA:67828"/>
        <dbReference type="ChEBI" id="CHEBI:15378"/>
        <dbReference type="ChEBI" id="CHEBI:58223"/>
        <dbReference type="ChEBI" id="CHEBI:137748"/>
        <dbReference type="ChEBI" id="CHEBI:176338"/>
        <dbReference type="ChEBI" id="CHEBI:176343"/>
        <dbReference type="EC" id="2.4.1.182"/>
    </reaction>
</comment>
<comment type="similarity">
    <text evidence="2 11">Belongs to the LpxB family.</text>
</comment>
<keyword evidence="5 11" id="KW-0444">Lipid biosynthesis</keyword>
<dbReference type="GO" id="GO:0009245">
    <property type="term" value="P:lipid A biosynthetic process"/>
    <property type="evidence" value="ECO:0007669"/>
    <property type="project" value="UniProtKB-UniRule"/>
</dbReference>
<keyword evidence="7 11" id="KW-0328">Glycosyltransferase</keyword>
<dbReference type="PANTHER" id="PTHR30372:SF4">
    <property type="entry name" value="LIPID-A-DISACCHARIDE SYNTHASE, MITOCHONDRIAL-RELATED"/>
    <property type="match status" value="1"/>
</dbReference>
<evidence type="ECO:0000256" key="7">
    <source>
        <dbReference type="ARBA" id="ARBA00022676"/>
    </source>
</evidence>
<organism evidence="12 13">
    <name type="scientific">Candidatus Paracaedimonas acanthamoebae</name>
    <dbReference type="NCBI Taxonomy" id="244581"/>
    <lineage>
        <taxon>Bacteria</taxon>
        <taxon>Pseudomonadati</taxon>
        <taxon>Pseudomonadota</taxon>
        <taxon>Alphaproteobacteria</taxon>
        <taxon>Holosporales</taxon>
        <taxon>Caedimonadaceae</taxon>
        <taxon>Candidatus Paracaedimonas</taxon>
    </lineage>
</organism>
<evidence type="ECO:0000256" key="10">
    <source>
        <dbReference type="ARBA" id="ARBA00048975"/>
    </source>
</evidence>
<gene>
    <name evidence="11 12" type="primary">lpxB</name>
    <name evidence="12" type="ORF">J0H12_06555</name>
</gene>
<evidence type="ECO:0000256" key="6">
    <source>
        <dbReference type="ARBA" id="ARBA00022556"/>
    </source>
</evidence>
<dbReference type="SUPFAM" id="SSF53756">
    <property type="entry name" value="UDP-Glycosyltransferase/glycogen phosphorylase"/>
    <property type="match status" value="1"/>
</dbReference>
<keyword evidence="9 11" id="KW-0443">Lipid metabolism</keyword>
<sequence>MKAPHIYLVAGEASGDILGSRLIKALKEKSPHCIISGIGGALMAQQGLHSLFPLQELSIMGILEVLPHIPRILKRLNDTEQDILLKKPDIVITIDAKGFSFRLAKRLKKYGFPLVHYTAPSVWAWRPKRAQQIARFLDHLLVLFPFEPPYFEKVGLPTTFVGHPLIEEKFDTSKSTMMRKKFSLEKDKKLICLLPGSRTREVYSLLPIFIEALQQFTQKIKNFHVVIPTLPHFETYIRQEMEKTNLKFSLITDEHEKYQAMIASDAAIAASGTVTLELGLTQTPFLVAYKVNPLTALILKRLMRIPYVCMVNILLNKPLIGEFIQKNCRPNLISDHLYKILQKDNNHTLRQELATIRGLLTNKNKQPSKFAAETIFKILKKYQGS</sequence>
<evidence type="ECO:0000256" key="2">
    <source>
        <dbReference type="ARBA" id="ARBA00007868"/>
    </source>
</evidence>
<dbReference type="Proteomes" id="UP000664414">
    <property type="component" value="Unassembled WGS sequence"/>
</dbReference>
<evidence type="ECO:0000256" key="1">
    <source>
        <dbReference type="ARBA" id="ARBA00002056"/>
    </source>
</evidence>
<protein>
    <recommendedName>
        <fullName evidence="4 11">Lipid-A-disaccharide synthase</fullName>
        <ecNumber evidence="3 11">2.4.1.182</ecNumber>
    </recommendedName>
</protein>
<comment type="caution">
    <text evidence="12">The sequence shown here is derived from an EMBL/GenBank/DDBJ whole genome shotgun (WGS) entry which is preliminary data.</text>
</comment>
<dbReference type="EMBL" id="JAFKGL010000027">
    <property type="protein sequence ID" value="MBN9413563.1"/>
    <property type="molecule type" value="Genomic_DNA"/>
</dbReference>
<comment type="function">
    <text evidence="1 11">Condensation of UDP-2,3-diacylglucosamine and 2,3-diacylglucosamine-1-phosphate to form lipid A disaccharide, a precursor of lipid A, a phosphorylated glycolipid that anchors the lipopolysaccharide to the outer membrane of the cell.</text>
</comment>
<dbReference type="Gene3D" id="3.40.50.2000">
    <property type="entry name" value="Glycogen Phosphorylase B"/>
    <property type="match status" value="1"/>
</dbReference>
<dbReference type="GO" id="GO:0008915">
    <property type="term" value="F:lipid-A-disaccharide synthase activity"/>
    <property type="evidence" value="ECO:0007669"/>
    <property type="project" value="UniProtKB-UniRule"/>
</dbReference>
<name>A0A8J7PYV2_9PROT</name>
<dbReference type="NCBIfam" id="TIGR00215">
    <property type="entry name" value="lpxB"/>
    <property type="match status" value="1"/>
</dbReference>
<evidence type="ECO:0000313" key="12">
    <source>
        <dbReference type="EMBL" id="MBN9413563.1"/>
    </source>
</evidence>
<evidence type="ECO:0000256" key="4">
    <source>
        <dbReference type="ARBA" id="ARBA00020902"/>
    </source>
</evidence>
<dbReference type="PANTHER" id="PTHR30372">
    <property type="entry name" value="LIPID-A-DISACCHARIDE SYNTHASE"/>
    <property type="match status" value="1"/>
</dbReference>
<evidence type="ECO:0000256" key="11">
    <source>
        <dbReference type="HAMAP-Rule" id="MF_00392"/>
    </source>
</evidence>
<dbReference type="HAMAP" id="MF_00392">
    <property type="entry name" value="LpxB"/>
    <property type="match status" value="1"/>
</dbReference>
<dbReference type="GO" id="GO:0005543">
    <property type="term" value="F:phospholipid binding"/>
    <property type="evidence" value="ECO:0007669"/>
    <property type="project" value="TreeGrafter"/>
</dbReference>
<keyword evidence="8 11" id="KW-0808">Transferase</keyword>
<reference evidence="12" key="1">
    <citation type="submission" date="2021-02" db="EMBL/GenBank/DDBJ databases">
        <title>Thiocyanate and organic carbon inputs drive convergent selection for specific autotrophic Afipia and Thiobacillus strains within complex microbiomes.</title>
        <authorList>
            <person name="Huddy R.J."/>
            <person name="Sachdeva R."/>
            <person name="Kadzinga F."/>
            <person name="Kantor R.S."/>
            <person name="Harrison S.T.L."/>
            <person name="Banfield J.F."/>
        </authorList>
    </citation>
    <scope>NUCLEOTIDE SEQUENCE</scope>
    <source>
        <strain evidence="12">SCN18_10_11_15_R4_P_38_20</strain>
    </source>
</reference>
<evidence type="ECO:0000256" key="9">
    <source>
        <dbReference type="ARBA" id="ARBA00023098"/>
    </source>
</evidence>